<dbReference type="GO" id="GO:0050992">
    <property type="term" value="P:dimethylallyl diphosphate biosynthetic process"/>
    <property type="evidence" value="ECO:0007669"/>
    <property type="project" value="UniProtKB-UniRule"/>
</dbReference>
<evidence type="ECO:0000256" key="5">
    <source>
        <dbReference type="ARBA" id="ARBA00023004"/>
    </source>
</evidence>
<dbReference type="SMART" id="SM00316">
    <property type="entry name" value="S1"/>
    <property type="match status" value="4"/>
</dbReference>
<feature type="active site" description="Proton donor" evidence="9">
    <location>
        <position position="127"/>
    </location>
</feature>
<evidence type="ECO:0000256" key="6">
    <source>
        <dbReference type="ARBA" id="ARBA00023014"/>
    </source>
</evidence>
<evidence type="ECO:0000313" key="13">
    <source>
        <dbReference type="EMBL" id="MCZ7406903.1"/>
    </source>
</evidence>
<dbReference type="Proteomes" id="UP000031386">
    <property type="component" value="Chromosome"/>
</dbReference>
<keyword evidence="3 9" id="KW-0479">Metal-binding</keyword>
<feature type="binding site" evidence="9">
    <location>
        <position position="43"/>
    </location>
    <ligand>
        <name>(2E)-4-hydroxy-3-methylbut-2-enyl diphosphate</name>
        <dbReference type="ChEBI" id="CHEBI:128753"/>
    </ligand>
</feature>
<dbReference type="CDD" id="cd04465">
    <property type="entry name" value="S1_RPS1_repeat_ec2_hs2"/>
    <property type="match status" value="1"/>
</dbReference>
<dbReference type="GO" id="GO:0006412">
    <property type="term" value="P:translation"/>
    <property type="evidence" value="ECO:0007669"/>
    <property type="project" value="TreeGrafter"/>
</dbReference>
<evidence type="ECO:0000256" key="8">
    <source>
        <dbReference type="ARBA" id="ARBA00025604"/>
    </source>
</evidence>
<keyword evidence="9 13" id="KW-0560">Oxidoreductase</keyword>
<dbReference type="EMBL" id="CP009761">
    <property type="protein sequence ID" value="AIZ36635.1"/>
    <property type="molecule type" value="Genomic_DNA"/>
</dbReference>
<comment type="pathway">
    <text evidence="9">Isoprenoid biosynthesis; isopentenyl diphosphate biosynthesis via DXP pathway; isopentenyl diphosphate from 1-deoxy-D-xylulose 5-phosphate: step 6/6.</text>
</comment>
<protein>
    <recommendedName>
        <fullName evidence="9">4-hydroxy-3-methylbut-2-enyl diphosphate reductase</fullName>
        <shortName evidence="9">HMBPP reductase</shortName>
        <ecNumber evidence="9">1.17.7.4</ecNumber>
    </recommendedName>
</protein>
<feature type="binding site" evidence="9">
    <location>
        <position position="220"/>
    </location>
    <ligand>
        <name>dimethylallyl diphosphate</name>
        <dbReference type="ChEBI" id="CHEBI:57623"/>
    </ligand>
</feature>
<gene>
    <name evidence="9" type="primary">ispH</name>
    <name evidence="14" type="ORF">NM222_03410</name>
    <name evidence="13" type="ORF">NND69_00765</name>
    <name evidence="12" type="ORF">NW74_04450</name>
</gene>
<feature type="domain" description="S1 motif" evidence="11">
    <location>
        <begin position="472"/>
        <end position="540"/>
    </location>
</feature>
<feature type="binding site" evidence="9">
    <location>
        <position position="163"/>
    </location>
    <ligand>
        <name>(2E)-4-hydroxy-3-methylbut-2-enyl diphosphate</name>
        <dbReference type="ChEBI" id="CHEBI:128753"/>
    </ligand>
</feature>
<dbReference type="GO" id="GO:1990904">
    <property type="term" value="C:ribonucleoprotein complex"/>
    <property type="evidence" value="ECO:0007669"/>
    <property type="project" value="UniProtKB-KW"/>
</dbReference>
<feature type="binding site" evidence="9">
    <location>
        <position position="12"/>
    </location>
    <ligand>
        <name>[4Fe-4S] cluster</name>
        <dbReference type="ChEBI" id="CHEBI:49883"/>
    </ligand>
</feature>
<feature type="domain" description="S1 motif" evidence="11">
    <location>
        <begin position="557"/>
        <end position="626"/>
    </location>
</feature>
<dbReference type="GeneID" id="93385532"/>
<dbReference type="RefSeq" id="WP_004833251.1">
    <property type="nucleotide sequence ID" value="NZ_CABKNC010000002.1"/>
</dbReference>
<feature type="binding site" evidence="9">
    <location>
        <position position="263"/>
    </location>
    <ligand>
        <name>dimethylallyl diphosphate</name>
        <dbReference type="ChEBI" id="CHEBI:57623"/>
    </ligand>
</feature>
<evidence type="ECO:0000256" key="10">
    <source>
        <dbReference type="SAM" id="MobiDB-lite"/>
    </source>
</evidence>
<dbReference type="GO" id="GO:0019288">
    <property type="term" value="P:isopentenyl diphosphate biosynthetic process, methylerythritol 4-phosphate pathway"/>
    <property type="evidence" value="ECO:0007669"/>
    <property type="project" value="UniProtKB-UniRule"/>
</dbReference>
<feature type="binding site" evidence="9">
    <location>
        <position position="191"/>
    </location>
    <ligand>
        <name>[4Fe-4S] cluster</name>
        <dbReference type="ChEBI" id="CHEBI:49883"/>
    </ligand>
</feature>
<dbReference type="CDD" id="cd05687">
    <property type="entry name" value="S1_RPS1_repeat_ec1_hs1"/>
    <property type="match status" value="1"/>
</dbReference>
<evidence type="ECO:0000256" key="4">
    <source>
        <dbReference type="ARBA" id="ARBA00022980"/>
    </source>
</evidence>
<dbReference type="UniPathway" id="UPA00056">
    <property type="reaction ID" value="UER00097"/>
</dbReference>
<feature type="domain" description="S1 motif" evidence="11">
    <location>
        <begin position="298"/>
        <end position="367"/>
    </location>
</feature>
<comment type="catalytic activity">
    <reaction evidence="9">
        <text>isopentenyl diphosphate + 2 oxidized [2Fe-2S]-[ferredoxin] + H2O = (2E)-4-hydroxy-3-methylbut-2-enyl diphosphate + 2 reduced [2Fe-2S]-[ferredoxin] + 2 H(+)</text>
        <dbReference type="Rhea" id="RHEA:24488"/>
        <dbReference type="Rhea" id="RHEA-COMP:10000"/>
        <dbReference type="Rhea" id="RHEA-COMP:10001"/>
        <dbReference type="ChEBI" id="CHEBI:15377"/>
        <dbReference type="ChEBI" id="CHEBI:15378"/>
        <dbReference type="ChEBI" id="CHEBI:33737"/>
        <dbReference type="ChEBI" id="CHEBI:33738"/>
        <dbReference type="ChEBI" id="CHEBI:128753"/>
        <dbReference type="ChEBI" id="CHEBI:128769"/>
        <dbReference type="EC" id="1.17.7.4"/>
    </reaction>
</comment>
<dbReference type="Gene3D" id="2.40.50.140">
    <property type="entry name" value="Nucleic acid-binding proteins"/>
    <property type="match status" value="4"/>
</dbReference>
<feature type="binding site" evidence="9">
    <location>
        <position position="220"/>
    </location>
    <ligand>
        <name>(2E)-4-hydroxy-3-methylbut-2-enyl diphosphate</name>
        <dbReference type="ChEBI" id="CHEBI:128753"/>
    </ligand>
</feature>
<dbReference type="InterPro" id="IPR050437">
    <property type="entry name" value="Ribos_protein_bS1-like"/>
</dbReference>
<feature type="binding site" evidence="9">
    <location>
        <position position="125"/>
    </location>
    <ligand>
        <name>dimethylallyl diphosphate</name>
        <dbReference type="ChEBI" id="CHEBI:57623"/>
    </ligand>
</feature>
<dbReference type="CDD" id="cd13944">
    <property type="entry name" value="lytB_ispH"/>
    <property type="match status" value="1"/>
</dbReference>
<comment type="pathway">
    <text evidence="9">Isoprenoid biosynthesis; dimethylallyl diphosphate biosynthesis; dimethylallyl diphosphate from (2E)-4-hydroxy-3-methylbutenyl diphosphate: step 1/1.</text>
</comment>
<feature type="binding site" evidence="9">
    <location>
        <position position="219"/>
    </location>
    <ligand>
        <name>(2E)-4-hydroxy-3-methylbut-2-enyl diphosphate</name>
        <dbReference type="ChEBI" id="CHEBI:128753"/>
    </ligand>
</feature>
<feature type="binding site" evidence="9">
    <location>
        <position position="75"/>
    </location>
    <ligand>
        <name>isopentenyl diphosphate</name>
        <dbReference type="ChEBI" id="CHEBI:128769"/>
    </ligand>
</feature>
<keyword evidence="5 9" id="KW-0408">Iron</keyword>
<dbReference type="GO" id="GO:0005737">
    <property type="term" value="C:cytoplasm"/>
    <property type="evidence" value="ECO:0007669"/>
    <property type="project" value="UniProtKB-ARBA"/>
</dbReference>
<dbReference type="PANTHER" id="PTHR10724">
    <property type="entry name" value="30S RIBOSOMAL PROTEIN S1"/>
    <property type="match status" value="1"/>
</dbReference>
<feature type="binding site" evidence="9">
    <location>
        <position position="263"/>
    </location>
    <ligand>
        <name>(2E)-4-hydroxy-3-methylbut-2-enyl diphosphate</name>
        <dbReference type="ChEBI" id="CHEBI:128753"/>
    </ligand>
</feature>
<feature type="binding site" evidence="9">
    <location>
        <position position="75"/>
    </location>
    <ligand>
        <name>dimethylallyl diphosphate</name>
        <dbReference type="ChEBI" id="CHEBI:57623"/>
    </ligand>
</feature>
<evidence type="ECO:0000256" key="9">
    <source>
        <dbReference type="HAMAP-Rule" id="MF_00191"/>
    </source>
</evidence>
<feature type="binding site" evidence="9">
    <location>
        <position position="219"/>
    </location>
    <ligand>
        <name>isopentenyl diphosphate</name>
        <dbReference type="ChEBI" id="CHEBI:128769"/>
    </ligand>
</feature>
<dbReference type="CDD" id="cd05688">
    <property type="entry name" value="S1_RPS1_repeat_ec3"/>
    <property type="match status" value="1"/>
</dbReference>
<feature type="binding site" evidence="9">
    <location>
        <position position="125"/>
    </location>
    <ligand>
        <name>(2E)-4-hydroxy-3-methylbut-2-enyl diphosphate</name>
        <dbReference type="ChEBI" id="CHEBI:128753"/>
    </ligand>
</feature>
<comment type="similarity">
    <text evidence="9">Belongs to the IspH family.</text>
</comment>
<feature type="binding site" evidence="9">
    <location>
        <position position="221"/>
    </location>
    <ligand>
        <name>(2E)-4-hydroxy-3-methylbut-2-enyl diphosphate</name>
        <dbReference type="ChEBI" id="CHEBI:128753"/>
    </ligand>
</feature>
<feature type="domain" description="S1 motif" evidence="11">
    <location>
        <begin position="385"/>
        <end position="451"/>
    </location>
</feature>
<keyword evidence="4 13" id="KW-0689">Ribosomal protein</keyword>
<dbReference type="EC" id="1.17.7.4" evidence="9"/>
<dbReference type="PROSITE" id="PS50126">
    <property type="entry name" value="S1"/>
    <property type="match status" value="4"/>
</dbReference>
<dbReference type="STRING" id="33033.NW74_04450"/>
<dbReference type="GO" id="GO:0051539">
    <property type="term" value="F:4 iron, 4 sulfur cluster binding"/>
    <property type="evidence" value="ECO:0007669"/>
    <property type="project" value="UniProtKB-UniRule"/>
</dbReference>
<comment type="cofactor">
    <cofactor evidence="9">
        <name>[4Fe-4S] cluster</name>
        <dbReference type="ChEBI" id="CHEBI:49883"/>
    </cofactor>
    <text evidence="9">Binds 1 [4Fe-4S] cluster per subunit.</text>
</comment>
<accession>A0A0B4S1K1</accession>
<dbReference type="InterPro" id="IPR012340">
    <property type="entry name" value="NA-bd_OB-fold"/>
</dbReference>
<dbReference type="UniPathway" id="UPA00059">
    <property type="reaction ID" value="UER00105"/>
</dbReference>
<dbReference type="FunFam" id="2.40.50.140:FF:000051">
    <property type="entry name" value="RNA-binding transcriptional accessory protein"/>
    <property type="match status" value="1"/>
</dbReference>
<dbReference type="EMBL" id="JANDZV010000001">
    <property type="protein sequence ID" value="MCZ7406903.1"/>
    <property type="molecule type" value="Genomic_DNA"/>
</dbReference>
<sequence length="674" mass="76512">MEIYIANNAGFCFGVKRAVKLAEKTLNENQNNEKVYSYGELIHNPQVVEKFNKNGLKVIDDFEKEEQGTIVLRSHGIHPNIKKKMVELGHRYIDCTCPVLLNIYKKIEKKVENGYEIIIIGDKNHPEIKAMIGYCGDKFCVINTKEEAEIIKNKKNLYIISQTTNLVEKFFQFSDIIKGKNENVIIENTICDATSKRQNSCEEISKRVDCMIVIGGYSSSNTNKLYDVAKKHCKNVYRIETFLDLPLKDMAKYKKIGLTAGASTPDWLIEEVVEGMEILSKDEFMEQIEGSIKKIYPRDVVKGTIIYVTETEVMVNIGYRSDGIIKLDELSSDVTKKPKDLFHEGQEIDVYVIKLDDGEGNVVLSTRRVESLKDWQNLVEKFNNKELVEAEVVKEVKGGLLATVDGINAFIPASHITTSFVKDFTPYIGKKLECAIINIDERKKKIVLSRREVEEKELQEKLDLAWSKLAVGDVLRGTVRKLTDFGAFVNLGDVDGLIHVSDISWNRIKKPSDILSVGDEVEVIILKLNRERNRISLGLKQLTKKPFELFLENNSVGDVVTGTVINLVDFGAFVKLKENVEGLVHISQISHDHIEKASDVLNIGEEVQVKIINIDEENQKISLSIKELLEKPVEEPVEEEKNEEEVVIEEEKEETKFENQELDNSIGALLDIEL</sequence>
<feature type="binding site" evidence="9">
    <location>
        <position position="97"/>
    </location>
    <ligand>
        <name>[4Fe-4S] cluster</name>
        <dbReference type="ChEBI" id="CHEBI:49883"/>
    </ligand>
</feature>
<dbReference type="InterPro" id="IPR003029">
    <property type="entry name" value="S1_domain"/>
</dbReference>
<reference evidence="13" key="2">
    <citation type="submission" date="2022-07" db="EMBL/GenBank/DDBJ databases">
        <title>Parvimonas micra travels from the subgingival sulcus of the human oral cavity to the colorectal adenocarcinoma.</title>
        <authorList>
            <person name="Conde-Perez K."/>
            <person name="Buetas E."/>
            <person name="Aja-Macaya P."/>
            <person name="Martin-De Arribas E."/>
            <person name="Iglesias-Corras I."/>
            <person name="Trigo-Tasende N."/>
            <person name="Nasser-Ali M."/>
            <person name="Estevez L.S."/>
            <person name="Rumbo-Feal S."/>
            <person name="Otero-Alen B."/>
            <person name="Noguera J.F."/>
            <person name="Concha A."/>
            <person name="Pardinas-Lopez S."/>
            <person name="Carda-Dieguez M."/>
            <person name="Gomez-Randulfe I."/>
            <person name="Martinez-Lago N."/>
            <person name="Ladra S."/>
            <person name="Aparicio L.A."/>
            <person name="Bou G."/>
            <person name="Mira A."/>
            <person name="Vallejo J.A."/>
            <person name="Poza M."/>
        </authorList>
    </citation>
    <scope>NUCLEOTIDE SEQUENCE</scope>
    <source>
        <strain evidence="14">PM102KC-G-1</strain>
        <strain evidence="13">PM79KC-AC-4</strain>
    </source>
</reference>
<keyword evidence="7" id="KW-0687">Ribonucleoprotein</keyword>
<feature type="compositionally biased region" description="Acidic residues" evidence="10">
    <location>
        <begin position="635"/>
        <end position="652"/>
    </location>
</feature>
<feature type="binding site" evidence="9">
    <location>
        <position position="263"/>
    </location>
    <ligand>
        <name>isopentenyl diphosphate</name>
        <dbReference type="ChEBI" id="CHEBI:128769"/>
    </ligand>
</feature>
<dbReference type="Pfam" id="PF02401">
    <property type="entry name" value="LYTB"/>
    <property type="match status" value="1"/>
</dbReference>
<dbReference type="InterPro" id="IPR003451">
    <property type="entry name" value="LytB/IspH"/>
</dbReference>
<evidence type="ECO:0000313" key="12">
    <source>
        <dbReference type="EMBL" id="AIZ36635.1"/>
    </source>
</evidence>
<keyword evidence="6 9" id="KW-0411">Iron-sulfur</keyword>
<dbReference type="OrthoDB" id="9804077at2"/>
<feature type="region of interest" description="Disordered" evidence="10">
    <location>
        <begin position="634"/>
        <end position="659"/>
    </location>
</feature>
<dbReference type="AlphaFoldDB" id="A0A0B4S1K1"/>
<dbReference type="Gene3D" id="3.40.50.11270">
    <property type="match status" value="1"/>
</dbReference>
<feature type="binding site" evidence="9">
    <location>
        <position position="125"/>
    </location>
    <ligand>
        <name>isopentenyl diphosphate</name>
        <dbReference type="ChEBI" id="CHEBI:128769"/>
    </ligand>
</feature>
<comment type="similarity">
    <text evidence="1">Belongs to the bacterial ribosomal protein bS1 family.</text>
</comment>
<dbReference type="InterPro" id="IPR035104">
    <property type="entry name" value="Ribosomal_protein_S1-like"/>
</dbReference>
<comment type="catalytic activity">
    <reaction evidence="9">
        <text>dimethylallyl diphosphate + 2 oxidized [2Fe-2S]-[ferredoxin] + H2O = (2E)-4-hydroxy-3-methylbut-2-enyl diphosphate + 2 reduced [2Fe-2S]-[ferredoxin] + 2 H(+)</text>
        <dbReference type="Rhea" id="RHEA:24825"/>
        <dbReference type="Rhea" id="RHEA-COMP:10000"/>
        <dbReference type="Rhea" id="RHEA-COMP:10001"/>
        <dbReference type="ChEBI" id="CHEBI:15377"/>
        <dbReference type="ChEBI" id="CHEBI:15378"/>
        <dbReference type="ChEBI" id="CHEBI:33737"/>
        <dbReference type="ChEBI" id="CHEBI:33738"/>
        <dbReference type="ChEBI" id="CHEBI:57623"/>
        <dbReference type="ChEBI" id="CHEBI:128753"/>
        <dbReference type="EC" id="1.17.7.4"/>
    </reaction>
</comment>
<dbReference type="NCBIfam" id="TIGR00216">
    <property type="entry name" value="ispH_lytB"/>
    <property type="match status" value="1"/>
</dbReference>
<dbReference type="NCBIfam" id="NF000907">
    <property type="entry name" value="PRK00087.1"/>
    <property type="match status" value="1"/>
</dbReference>
<evidence type="ECO:0000256" key="2">
    <source>
        <dbReference type="ARBA" id="ARBA00022485"/>
    </source>
</evidence>
<name>A0A0B4S1K1_9FIRM</name>
<keyword evidence="15" id="KW-1185">Reference proteome</keyword>
<reference evidence="12 15" key="1">
    <citation type="submission" date="2014-10" db="EMBL/GenBank/DDBJ databases">
        <title>Complete genome sequence of Parvimonas micra KCOM 1535 (= ChDC B708).</title>
        <authorList>
            <person name="Kook J.-K."/>
            <person name="Park S.-N."/>
            <person name="Lim Y.K."/>
            <person name="Roh H."/>
        </authorList>
    </citation>
    <scope>NUCLEOTIDE SEQUENCE [LARGE SCALE GENOMIC DNA]</scope>
    <source>
        <strain evidence="12">KCOM 1535</strain>
        <strain evidence="15">KCOM 1535 / ChDC B708</strain>
    </source>
</reference>
<feature type="binding site" evidence="9">
    <location>
        <position position="43"/>
    </location>
    <ligand>
        <name>dimethylallyl diphosphate</name>
        <dbReference type="ChEBI" id="CHEBI:57623"/>
    </ligand>
</feature>
<dbReference type="GO" id="GO:0005840">
    <property type="term" value="C:ribosome"/>
    <property type="evidence" value="ECO:0007669"/>
    <property type="project" value="UniProtKB-KW"/>
</dbReference>
<dbReference type="GO" id="GO:0046872">
    <property type="term" value="F:metal ion binding"/>
    <property type="evidence" value="ECO:0007669"/>
    <property type="project" value="UniProtKB-KW"/>
</dbReference>
<comment type="function">
    <text evidence="8">Binds mRNA; thus facilitating recognition of the initiation point. It is needed to translate mRNA with a short Shine-Dalgarno (SD) purine-rich sequence.</text>
</comment>
<evidence type="ECO:0000313" key="15">
    <source>
        <dbReference type="Proteomes" id="UP000031386"/>
    </source>
</evidence>
<comment type="function">
    <text evidence="9">Catalyzes the conversion of 1-hydroxy-2-methyl-2-(E)-butenyl 4-diphosphate (HMBPP) into a mixture of isopentenyl diphosphate (IPP) and dimethylallyl diphosphate (DMAPP). Acts in the terminal step of the DOXP/MEP pathway for isoprenoid precursor biosynthesis.</text>
</comment>
<dbReference type="Proteomes" id="UP001141458">
    <property type="component" value="Unassembled WGS sequence"/>
</dbReference>
<feature type="binding site" evidence="9">
    <location>
        <position position="43"/>
    </location>
    <ligand>
        <name>isopentenyl diphosphate</name>
        <dbReference type="ChEBI" id="CHEBI:128769"/>
    </ligand>
</feature>
<dbReference type="GO" id="GO:0016114">
    <property type="term" value="P:terpenoid biosynthetic process"/>
    <property type="evidence" value="ECO:0007669"/>
    <property type="project" value="UniProtKB-UniRule"/>
</dbReference>
<dbReference type="HAMAP" id="MF_00191">
    <property type="entry name" value="IspH"/>
    <property type="match status" value="1"/>
</dbReference>
<proteinExistence type="inferred from homology"/>
<dbReference type="Proteomes" id="UP001210690">
    <property type="component" value="Chromosome"/>
</dbReference>
<dbReference type="EMBL" id="CP101412">
    <property type="protein sequence ID" value="WBB31540.1"/>
    <property type="molecule type" value="Genomic_DNA"/>
</dbReference>
<evidence type="ECO:0000256" key="7">
    <source>
        <dbReference type="ARBA" id="ARBA00023274"/>
    </source>
</evidence>
<dbReference type="PANTHER" id="PTHR10724:SF7">
    <property type="entry name" value="SMALL RIBOSOMAL SUBUNIT PROTEIN BS1C"/>
    <property type="match status" value="1"/>
</dbReference>
<dbReference type="KEGG" id="pmic:NW74_04450"/>
<feature type="binding site" evidence="9">
    <location>
        <position position="219"/>
    </location>
    <ligand>
        <name>dimethylallyl diphosphate</name>
        <dbReference type="ChEBI" id="CHEBI:57623"/>
    </ligand>
</feature>
<dbReference type="NCBIfam" id="NF005208">
    <property type="entry name" value="PRK06676.1"/>
    <property type="match status" value="1"/>
</dbReference>
<dbReference type="FunFam" id="2.40.50.140:FF:000103">
    <property type="entry name" value="protein RRP5 homolog"/>
    <property type="match status" value="1"/>
</dbReference>
<feature type="binding site" evidence="9">
    <location>
        <position position="220"/>
    </location>
    <ligand>
        <name>isopentenyl diphosphate</name>
        <dbReference type="ChEBI" id="CHEBI:128769"/>
    </ligand>
</feature>
<keyword evidence="9" id="KW-0414">Isoprene biosynthesis</keyword>
<dbReference type="PRINTS" id="PR00681">
    <property type="entry name" value="RIBOSOMALS1"/>
</dbReference>
<evidence type="ECO:0000256" key="3">
    <source>
        <dbReference type="ARBA" id="ARBA00022723"/>
    </source>
</evidence>
<evidence type="ECO:0000259" key="11">
    <source>
        <dbReference type="PROSITE" id="PS50126"/>
    </source>
</evidence>
<dbReference type="GO" id="GO:0003735">
    <property type="term" value="F:structural constituent of ribosome"/>
    <property type="evidence" value="ECO:0007669"/>
    <property type="project" value="TreeGrafter"/>
</dbReference>
<keyword evidence="2 9" id="KW-0004">4Fe-4S</keyword>
<evidence type="ECO:0000256" key="1">
    <source>
        <dbReference type="ARBA" id="ARBA00006767"/>
    </source>
</evidence>
<dbReference type="Gene3D" id="3.40.1010.20">
    <property type="entry name" value="4-hydroxy-3-methylbut-2-enyl diphosphate reductase, catalytic domain"/>
    <property type="match status" value="2"/>
</dbReference>
<organism evidence="12 15">
    <name type="scientific">Parvimonas micra</name>
    <dbReference type="NCBI Taxonomy" id="33033"/>
    <lineage>
        <taxon>Bacteria</taxon>
        <taxon>Bacillati</taxon>
        <taxon>Bacillota</taxon>
        <taxon>Tissierellia</taxon>
        <taxon>Tissierellales</taxon>
        <taxon>Peptoniphilaceae</taxon>
        <taxon>Parvimonas</taxon>
    </lineage>
</organism>
<dbReference type="GO" id="GO:0051745">
    <property type="term" value="F:4-hydroxy-3-methylbut-2-enyl diphosphate reductase activity"/>
    <property type="evidence" value="ECO:0007669"/>
    <property type="project" value="UniProtKB-UniRule"/>
</dbReference>
<feature type="binding site" evidence="9">
    <location>
        <position position="75"/>
    </location>
    <ligand>
        <name>(2E)-4-hydroxy-3-methylbut-2-enyl diphosphate</name>
        <dbReference type="ChEBI" id="CHEBI:128753"/>
    </ligand>
</feature>
<dbReference type="SUPFAM" id="SSF50249">
    <property type="entry name" value="Nucleic acid-binding proteins"/>
    <property type="match status" value="4"/>
</dbReference>
<dbReference type="GO" id="GO:0003729">
    <property type="term" value="F:mRNA binding"/>
    <property type="evidence" value="ECO:0007669"/>
    <property type="project" value="UniProtKB-ARBA"/>
</dbReference>
<evidence type="ECO:0000313" key="14">
    <source>
        <dbReference type="EMBL" id="WBB31540.1"/>
    </source>
</evidence>
<feature type="binding site" evidence="9">
    <location>
        <position position="221"/>
    </location>
    <ligand>
        <name>dimethylallyl diphosphate</name>
        <dbReference type="ChEBI" id="CHEBI:57623"/>
    </ligand>
</feature>
<dbReference type="Pfam" id="PF00575">
    <property type="entry name" value="S1"/>
    <property type="match status" value="4"/>
</dbReference>
<feature type="binding site" evidence="9">
    <location>
        <position position="221"/>
    </location>
    <ligand>
        <name>isopentenyl diphosphate</name>
        <dbReference type="ChEBI" id="CHEBI:128769"/>
    </ligand>
</feature>